<accession>A0A8J6P004</accession>
<evidence type="ECO:0000313" key="1">
    <source>
        <dbReference type="EMBL" id="MBC8432745.1"/>
    </source>
</evidence>
<sequence>MNERSKPYSAILNKSVFFAIVLMLSVFLPVSTTFAHGPKGHADMEFTVIRAAQKGVLLYDRLLTSGKLTESWATDLEDIKVSRRINDNKSEFVVKFSRSKGEPRSAYIFFNDKGEYIGSNFTGK</sequence>
<comment type="caution">
    <text evidence="1">The sequence shown here is derived from an EMBL/GenBank/DDBJ whole genome shotgun (WGS) entry which is preliminary data.</text>
</comment>
<name>A0A8J6P004_9BACT</name>
<dbReference type="Proteomes" id="UP000605201">
    <property type="component" value="Unassembled WGS sequence"/>
</dbReference>
<evidence type="ECO:0000313" key="2">
    <source>
        <dbReference type="Proteomes" id="UP000605201"/>
    </source>
</evidence>
<dbReference type="AlphaFoldDB" id="A0A8J6P004"/>
<organism evidence="1 2">
    <name type="scientific">Candidatus Desulfatibia vada</name>
    <dbReference type="NCBI Taxonomy" id="2841696"/>
    <lineage>
        <taxon>Bacteria</taxon>
        <taxon>Pseudomonadati</taxon>
        <taxon>Thermodesulfobacteriota</taxon>
        <taxon>Desulfobacteria</taxon>
        <taxon>Desulfobacterales</taxon>
        <taxon>Desulfobacterales incertae sedis</taxon>
        <taxon>Candidatus Desulfatibia</taxon>
    </lineage>
</organism>
<dbReference type="EMBL" id="JACNIG010000245">
    <property type="protein sequence ID" value="MBC8432745.1"/>
    <property type="molecule type" value="Genomic_DNA"/>
</dbReference>
<dbReference type="Pfam" id="PF20098">
    <property type="entry name" value="DUF6488"/>
    <property type="match status" value="1"/>
</dbReference>
<dbReference type="InterPro" id="IPR045503">
    <property type="entry name" value="DUF6488"/>
</dbReference>
<gene>
    <name evidence="1" type="ORF">H8D96_12605</name>
</gene>
<proteinExistence type="predicted"/>
<protein>
    <submittedName>
        <fullName evidence="1">Uncharacterized protein</fullName>
    </submittedName>
</protein>
<reference evidence="1 2" key="1">
    <citation type="submission" date="2020-08" db="EMBL/GenBank/DDBJ databases">
        <title>Bridging the membrane lipid divide: bacteria of the FCB group superphylum have the potential to synthesize archaeal ether lipids.</title>
        <authorList>
            <person name="Villanueva L."/>
            <person name="Von Meijenfeldt F.A.B."/>
            <person name="Westbye A.B."/>
            <person name="Yadav S."/>
            <person name="Hopmans E.C."/>
            <person name="Dutilh B.E."/>
            <person name="Sinninghe Damste J.S."/>
        </authorList>
    </citation>
    <scope>NUCLEOTIDE SEQUENCE [LARGE SCALE GENOMIC DNA]</scope>
    <source>
        <strain evidence="1">NIOZ-UU17</strain>
    </source>
</reference>